<feature type="domain" description="Nematode cuticle collagen N-terminal" evidence="3">
    <location>
        <begin position="1"/>
        <end position="47"/>
    </location>
</feature>
<feature type="non-terminal residue" evidence="4">
    <location>
        <position position="99"/>
    </location>
</feature>
<evidence type="ECO:0000259" key="3">
    <source>
        <dbReference type="SMART" id="SM01088"/>
    </source>
</evidence>
<dbReference type="GO" id="GO:0005581">
    <property type="term" value="C:collagen trimer"/>
    <property type="evidence" value="ECO:0007669"/>
    <property type="project" value="UniProtKB-KW"/>
</dbReference>
<dbReference type="GO" id="GO:0042302">
    <property type="term" value="F:structural constituent of cuticle"/>
    <property type="evidence" value="ECO:0007669"/>
    <property type="project" value="InterPro"/>
</dbReference>
<feature type="compositionally biased region" description="Low complexity" evidence="2">
    <location>
        <begin position="89"/>
        <end position="99"/>
    </location>
</feature>
<dbReference type="EMBL" id="KZ373685">
    <property type="protein sequence ID" value="PIO56679.1"/>
    <property type="molecule type" value="Genomic_DNA"/>
</dbReference>
<dbReference type="AlphaFoldDB" id="A0A2G9TFC4"/>
<protein>
    <submittedName>
        <fullName evidence="4">Nematode cuticle collagen domain protein</fullName>
    </submittedName>
</protein>
<evidence type="ECO:0000256" key="2">
    <source>
        <dbReference type="SAM" id="MobiDB-lite"/>
    </source>
</evidence>
<evidence type="ECO:0000313" key="4">
    <source>
        <dbReference type="EMBL" id="PIO56679.1"/>
    </source>
</evidence>
<evidence type="ECO:0000313" key="5">
    <source>
        <dbReference type="Proteomes" id="UP000230423"/>
    </source>
</evidence>
<gene>
    <name evidence="4" type="ORF">TELCIR_21921</name>
</gene>
<keyword evidence="4" id="KW-0176">Collagen</keyword>
<dbReference type="Proteomes" id="UP000230423">
    <property type="component" value="Unassembled WGS sequence"/>
</dbReference>
<dbReference type="OrthoDB" id="5866131at2759"/>
<sequence>MATTSLVTLGAIVIVGCIFNDINQFYDTSMANIVEFKFYADDAWQNMVHSDQQSYYGLQELLERFKRENQDCNCAPRAEKCPVGPQGPPGEEGIPGENG</sequence>
<name>A0A2G9TFC4_TELCI</name>
<dbReference type="Pfam" id="PF01484">
    <property type="entry name" value="Col_cuticle_N"/>
    <property type="match status" value="1"/>
</dbReference>
<organism evidence="4 5">
    <name type="scientific">Teladorsagia circumcincta</name>
    <name type="common">Brown stomach worm</name>
    <name type="synonym">Ostertagia circumcincta</name>
    <dbReference type="NCBI Taxonomy" id="45464"/>
    <lineage>
        <taxon>Eukaryota</taxon>
        <taxon>Metazoa</taxon>
        <taxon>Ecdysozoa</taxon>
        <taxon>Nematoda</taxon>
        <taxon>Chromadorea</taxon>
        <taxon>Rhabditida</taxon>
        <taxon>Rhabditina</taxon>
        <taxon>Rhabditomorpha</taxon>
        <taxon>Strongyloidea</taxon>
        <taxon>Trichostrongylidae</taxon>
        <taxon>Teladorsagia</taxon>
    </lineage>
</organism>
<keyword evidence="5" id="KW-1185">Reference proteome</keyword>
<proteinExistence type="predicted"/>
<keyword evidence="1" id="KW-0677">Repeat</keyword>
<evidence type="ECO:0000256" key="1">
    <source>
        <dbReference type="ARBA" id="ARBA00022737"/>
    </source>
</evidence>
<dbReference type="SMART" id="SM01088">
    <property type="entry name" value="Col_cuticle_N"/>
    <property type="match status" value="1"/>
</dbReference>
<dbReference type="InterPro" id="IPR002486">
    <property type="entry name" value="Col_cuticle_N"/>
</dbReference>
<feature type="region of interest" description="Disordered" evidence="2">
    <location>
        <begin position="79"/>
        <end position="99"/>
    </location>
</feature>
<accession>A0A2G9TFC4</accession>
<reference evidence="4 5" key="1">
    <citation type="submission" date="2015-09" db="EMBL/GenBank/DDBJ databases">
        <title>Draft genome of the parasitic nematode Teladorsagia circumcincta isolate WARC Sus (inbred).</title>
        <authorList>
            <person name="Mitreva M."/>
        </authorList>
    </citation>
    <scope>NUCLEOTIDE SEQUENCE [LARGE SCALE GENOMIC DNA]</scope>
    <source>
        <strain evidence="4 5">S</strain>
    </source>
</reference>